<organism evidence="1 2">
    <name type="scientific">Irpex rosettiformis</name>
    <dbReference type="NCBI Taxonomy" id="378272"/>
    <lineage>
        <taxon>Eukaryota</taxon>
        <taxon>Fungi</taxon>
        <taxon>Dikarya</taxon>
        <taxon>Basidiomycota</taxon>
        <taxon>Agaricomycotina</taxon>
        <taxon>Agaricomycetes</taxon>
        <taxon>Polyporales</taxon>
        <taxon>Irpicaceae</taxon>
        <taxon>Irpex</taxon>
    </lineage>
</organism>
<sequence>MWPLGLISDICFRQTRKHDKMCNTFSPALPLFSSRYHHDASSPPPSVTVRIVYCTSLPCEPSAANMPSSLHPKARDISSPMALLPKPGSQKDIAGEYLTLASADPPGVAALHTRTVSSSSRAGSGSGPSSYSSPSGQNGVSVTQPLHVYHPVFQAPPQRPARSRGFSQSHQKSPNSVAASSSSHRRSPSDSSQQPNYPHNGYKYKTTKPVLITTELRLDVGEIFQNYVLAARTMTLRYVECVRRTCVMFSHALKKKRRALLILPEEVRMSQAVFHAWEGTETWEALFTSHCSKIRAGLREEELQLLFTVAHILLEETWRAMGALLDVCYEHLVMYSRDAENYAYLSGAPTQLGEHPQEHQEIIANINSIFDRPSTSTADPAQQTFIQSLLKRLRGLILHRKNSKSKQCTEGEDEDFELIENFNLCSISSNPSPESFMHRRTASDIVLDSLDTSENTHVMELNLSLRASRIVFSNVTSTFKNTPYRRPEHRADIIRDERGIVVFCTVTELIRRLTDRFEVRDVDTLALMDAFFMFFREFMRPEELVYHLKSRYKETPSSHIHLESRKEEQINNWNRYQTTVKIHVVRMFTTWLDRYYLPAHDSLALKSIHKFAIAIAHDQHLPDCAVELLQTHLQICMEGKKDQQHTSVFQKIVAISEGNSHEFKPTAFRSCLPIMEAALEKSGALPDILAFYKPDGAEELARAFTAIESEIFHRCLPLDLMRCTEKDSHPVFDKMQRWSQAINLFVSQSILERREMQARAHVFELLIEVAVACHNLRNYSSAMSLFLALESTRITRLKEMIEELVSERHQAMLNGIKDFFDFRGSKQWQNYRDDLRFHHGPAVPLLVSVKSDILKIKAARRIARQKYEPQCELKNASGEFIDIQMYKRLKEIVRELESCYAPYKLPSRSFVISWLKSSLEPFEYKDYAEYDDKYTEMSEKIQPPRMHRGSWNQDELWALGSWD</sequence>
<dbReference type="EMBL" id="MU274916">
    <property type="protein sequence ID" value="KAI0087904.1"/>
    <property type="molecule type" value="Genomic_DNA"/>
</dbReference>
<accession>A0ACB8U0Z7</accession>
<protein>
    <submittedName>
        <fullName evidence="1">Ras guanine nucleotide exchange factor domain-containing protein</fullName>
    </submittedName>
</protein>
<name>A0ACB8U0Z7_9APHY</name>
<gene>
    <name evidence="1" type="ORF">BDY19DRAFT_953761</name>
</gene>
<dbReference type="Proteomes" id="UP001055072">
    <property type="component" value="Unassembled WGS sequence"/>
</dbReference>
<evidence type="ECO:0000313" key="2">
    <source>
        <dbReference type="Proteomes" id="UP001055072"/>
    </source>
</evidence>
<proteinExistence type="predicted"/>
<evidence type="ECO:0000313" key="1">
    <source>
        <dbReference type="EMBL" id="KAI0087904.1"/>
    </source>
</evidence>
<comment type="caution">
    <text evidence="1">The sequence shown here is derived from an EMBL/GenBank/DDBJ whole genome shotgun (WGS) entry which is preliminary data.</text>
</comment>
<reference evidence="1" key="1">
    <citation type="journal article" date="2021" name="Environ. Microbiol.">
        <title>Gene family expansions and transcriptome signatures uncover fungal adaptations to wood decay.</title>
        <authorList>
            <person name="Hage H."/>
            <person name="Miyauchi S."/>
            <person name="Viragh M."/>
            <person name="Drula E."/>
            <person name="Min B."/>
            <person name="Chaduli D."/>
            <person name="Navarro D."/>
            <person name="Favel A."/>
            <person name="Norest M."/>
            <person name="Lesage-Meessen L."/>
            <person name="Balint B."/>
            <person name="Merenyi Z."/>
            <person name="de Eugenio L."/>
            <person name="Morin E."/>
            <person name="Martinez A.T."/>
            <person name="Baldrian P."/>
            <person name="Stursova M."/>
            <person name="Martinez M.J."/>
            <person name="Novotny C."/>
            <person name="Magnuson J.K."/>
            <person name="Spatafora J.W."/>
            <person name="Maurice S."/>
            <person name="Pangilinan J."/>
            <person name="Andreopoulos W."/>
            <person name="LaButti K."/>
            <person name="Hundley H."/>
            <person name="Na H."/>
            <person name="Kuo A."/>
            <person name="Barry K."/>
            <person name="Lipzen A."/>
            <person name="Henrissat B."/>
            <person name="Riley R."/>
            <person name="Ahrendt S."/>
            <person name="Nagy L.G."/>
            <person name="Grigoriev I.V."/>
            <person name="Martin F."/>
            <person name="Rosso M.N."/>
        </authorList>
    </citation>
    <scope>NUCLEOTIDE SEQUENCE</scope>
    <source>
        <strain evidence="1">CBS 384.51</strain>
    </source>
</reference>
<keyword evidence="2" id="KW-1185">Reference proteome</keyword>